<dbReference type="Proteomes" id="UP000187344">
    <property type="component" value="Unassembled WGS sequence"/>
</dbReference>
<evidence type="ECO:0000256" key="4">
    <source>
        <dbReference type="ARBA" id="ARBA00023143"/>
    </source>
</evidence>
<dbReference type="PROSITE" id="PS00588">
    <property type="entry name" value="FLAGELLA_BB_ROD"/>
    <property type="match status" value="1"/>
</dbReference>
<sequence>MSDPLVAAGRVATTGLAAQSTRLRIIAENMANANSTGDTAAANPYQRKTVSFEAALNPYEDAQGVEIARISTDKSPYIVKYEPGHPAADANGYVKYPNVNAIVEMADMREANRSYEANLQVIRQARDLVSQTIDLLRG</sequence>
<evidence type="ECO:0000256" key="3">
    <source>
        <dbReference type="ARBA" id="ARBA00017941"/>
    </source>
</evidence>
<dbReference type="Pfam" id="PF06429">
    <property type="entry name" value="Flg_bbr_C"/>
    <property type="match status" value="1"/>
</dbReference>
<name>A0A1R0F8Z6_9HYPH</name>
<evidence type="ECO:0000256" key="5">
    <source>
        <dbReference type="ARBA" id="ARBA00025933"/>
    </source>
</evidence>
<evidence type="ECO:0000256" key="1">
    <source>
        <dbReference type="ARBA" id="ARBA00004117"/>
    </source>
</evidence>
<dbReference type="GO" id="GO:0030694">
    <property type="term" value="C:bacterial-type flagellum basal body, rod"/>
    <property type="evidence" value="ECO:0007669"/>
    <property type="project" value="UniProtKB-UniRule"/>
</dbReference>
<dbReference type="AlphaFoldDB" id="A0A1R0F8Z6"/>
<keyword evidence="10" id="KW-1185">Reference proteome</keyword>
<dbReference type="InterPro" id="IPR010930">
    <property type="entry name" value="Flg_bb/hook_C_dom"/>
</dbReference>
<organism evidence="9 10">
    <name type="scientific">Bartonella apis</name>
    <dbReference type="NCBI Taxonomy" id="1686310"/>
    <lineage>
        <taxon>Bacteria</taxon>
        <taxon>Pseudomonadati</taxon>
        <taxon>Pseudomonadota</taxon>
        <taxon>Alphaproteobacteria</taxon>
        <taxon>Hyphomicrobiales</taxon>
        <taxon>Bartonellaceae</taxon>
        <taxon>Bartonella</taxon>
    </lineage>
</organism>
<dbReference type="NCBIfam" id="TIGR01395">
    <property type="entry name" value="FlgC"/>
    <property type="match status" value="1"/>
</dbReference>
<keyword evidence="9" id="KW-0969">Cilium</keyword>
<keyword evidence="9" id="KW-0282">Flagellum</keyword>
<evidence type="ECO:0000259" key="7">
    <source>
        <dbReference type="Pfam" id="PF00460"/>
    </source>
</evidence>
<gene>
    <name evidence="9" type="ORF">PEB0149_008630</name>
</gene>
<dbReference type="InterPro" id="IPR001444">
    <property type="entry name" value="Flag_bb_rod_N"/>
</dbReference>
<evidence type="ECO:0000256" key="2">
    <source>
        <dbReference type="ARBA" id="ARBA00009677"/>
    </source>
</evidence>
<comment type="subcellular location">
    <subcellularLocation>
        <location evidence="1 6">Bacterial flagellum basal body</location>
    </subcellularLocation>
</comment>
<feature type="domain" description="Flagellar basal body rod protein N-terminal" evidence="7">
    <location>
        <begin position="10"/>
        <end position="37"/>
    </location>
</feature>
<comment type="caution">
    <text evidence="9">The sequence shown here is derived from an EMBL/GenBank/DDBJ whole genome shotgun (WGS) entry which is preliminary data.</text>
</comment>
<dbReference type="GO" id="GO:0071978">
    <property type="term" value="P:bacterial-type flagellum-dependent swarming motility"/>
    <property type="evidence" value="ECO:0007669"/>
    <property type="project" value="TreeGrafter"/>
</dbReference>
<comment type="similarity">
    <text evidence="2">Belongs to the flagella basal body rod proteins family.</text>
</comment>
<keyword evidence="4 6" id="KW-0975">Bacterial flagellum</keyword>
<protein>
    <recommendedName>
        <fullName evidence="3 6">Flagellar basal-body rod protein FlgC</fullName>
    </recommendedName>
</protein>
<keyword evidence="9" id="KW-0966">Cell projection</keyword>
<dbReference type="Pfam" id="PF00460">
    <property type="entry name" value="Flg_bb_rod"/>
    <property type="match status" value="1"/>
</dbReference>
<evidence type="ECO:0000259" key="8">
    <source>
        <dbReference type="Pfam" id="PF06429"/>
    </source>
</evidence>
<comment type="subunit">
    <text evidence="5 6">The basal body constitutes a major portion of the flagellar organelle and consists of four rings (L,P,S, and M) mounted on a central rod. The rod consists of about 26 subunits of FlgG in the distal portion, and FlgB, FlgC and FlgF are thought to build up the proximal portion of the rod with about 6 subunits each.</text>
</comment>
<evidence type="ECO:0000313" key="10">
    <source>
        <dbReference type="Proteomes" id="UP000187344"/>
    </source>
</evidence>
<feature type="domain" description="Flagellar basal-body/hook protein C-terminal" evidence="8">
    <location>
        <begin position="91"/>
        <end position="135"/>
    </location>
</feature>
<evidence type="ECO:0000256" key="6">
    <source>
        <dbReference type="RuleBase" id="RU362062"/>
    </source>
</evidence>
<dbReference type="PANTHER" id="PTHR30435">
    <property type="entry name" value="FLAGELLAR PROTEIN"/>
    <property type="match status" value="1"/>
</dbReference>
<dbReference type="EMBL" id="LXYT01000002">
    <property type="protein sequence ID" value="OLY43436.1"/>
    <property type="molecule type" value="Genomic_DNA"/>
</dbReference>
<dbReference type="InterPro" id="IPR019776">
    <property type="entry name" value="Flagellar_basal_body_rod_CS"/>
</dbReference>
<dbReference type="PANTHER" id="PTHR30435:SF2">
    <property type="entry name" value="FLAGELLAR BASAL-BODY ROD PROTEIN FLGC"/>
    <property type="match status" value="1"/>
</dbReference>
<dbReference type="InterPro" id="IPR006299">
    <property type="entry name" value="FlgC"/>
</dbReference>
<dbReference type="OrthoDB" id="9813951at2"/>
<reference evidence="9 10" key="1">
    <citation type="submission" date="2016-12" db="EMBL/GenBank/DDBJ databases">
        <title>Comparative genomics of Bartonella apis.</title>
        <authorList>
            <person name="Engel P."/>
        </authorList>
    </citation>
    <scope>NUCLEOTIDE SEQUENCE [LARGE SCALE GENOMIC DNA]</scope>
    <source>
        <strain evidence="9 10">PEB0149</strain>
    </source>
</reference>
<accession>A0A1R0F8Z6</accession>
<evidence type="ECO:0000313" key="9">
    <source>
        <dbReference type="EMBL" id="OLY43436.1"/>
    </source>
</evidence>
<proteinExistence type="inferred from homology"/>